<evidence type="ECO:0000313" key="3">
    <source>
        <dbReference type="Proteomes" id="UP001431776"/>
    </source>
</evidence>
<keyword evidence="3" id="KW-1185">Reference proteome</keyword>
<organism evidence="2 3">
    <name type="scientific">Anaerobaca lacustris</name>
    <dbReference type="NCBI Taxonomy" id="3044600"/>
    <lineage>
        <taxon>Bacteria</taxon>
        <taxon>Pseudomonadati</taxon>
        <taxon>Planctomycetota</taxon>
        <taxon>Phycisphaerae</taxon>
        <taxon>Sedimentisphaerales</taxon>
        <taxon>Anaerobacaceae</taxon>
        <taxon>Anaerobaca</taxon>
    </lineage>
</organism>
<comment type="caution">
    <text evidence="2">The sequence shown here is derived from an EMBL/GenBank/DDBJ whole genome shotgun (WGS) entry which is preliminary data.</text>
</comment>
<feature type="domain" description="Xylose isomerase-like TIM barrel" evidence="1">
    <location>
        <begin position="30"/>
        <end position="281"/>
    </location>
</feature>
<dbReference type="InterPro" id="IPR013022">
    <property type="entry name" value="Xyl_isomerase-like_TIM-brl"/>
</dbReference>
<protein>
    <submittedName>
        <fullName evidence="2">TIM barrel protein</fullName>
    </submittedName>
</protein>
<evidence type="ECO:0000259" key="1">
    <source>
        <dbReference type="Pfam" id="PF01261"/>
    </source>
</evidence>
<dbReference type="InterPro" id="IPR036237">
    <property type="entry name" value="Xyl_isomerase-like_sf"/>
</dbReference>
<evidence type="ECO:0000313" key="2">
    <source>
        <dbReference type="EMBL" id="MDI6451167.1"/>
    </source>
</evidence>
<dbReference type="SUPFAM" id="SSF51658">
    <property type="entry name" value="Xylose isomerase-like"/>
    <property type="match status" value="1"/>
</dbReference>
<dbReference type="Pfam" id="PF01261">
    <property type="entry name" value="AP_endonuc_2"/>
    <property type="match status" value="1"/>
</dbReference>
<gene>
    <name evidence="2" type="ORF">QJ522_19045</name>
</gene>
<accession>A0AAW6U3M8</accession>
<dbReference type="Proteomes" id="UP001431776">
    <property type="component" value="Unassembled WGS sequence"/>
</dbReference>
<name>A0AAW6U3M8_9BACT</name>
<sequence length="295" mass="33369">MLIGLKLEIGFSQDENYRRLYGQRDILPFLRELGVEVAETPVGPETRPDALREHVARCVGVGMQVTMHPYSEGSVFNPAYFSDSSDNPCRLLHERFLSQAAEAAQRQQAPTLVNIHGAAGPSAVSRRHLVERSVAFFAWARDWCRRHAPEVAVAVELQLRPETHEARHRIGDRYDELLEVATQCDVPACWDFGHAYWNTHNHGCPIHPPEILLRRIGHVHCHDVHGGCDHQPLIHDVVTWRDFLKRLIDRGYDERIILEVPTFAFLDAGGIETVSASLQALRAWLQHCKPAPSPS</sequence>
<proteinExistence type="predicted"/>
<dbReference type="RefSeq" id="WP_349246576.1">
    <property type="nucleotide sequence ID" value="NZ_JASCXX010000029.1"/>
</dbReference>
<reference evidence="2" key="1">
    <citation type="submission" date="2023-05" db="EMBL/GenBank/DDBJ databases">
        <title>Anaerotaeda fermentans gen. nov., sp. nov., a novel anaerobic planctomycete of the new family within the order Sedimentisphaerales isolated from Taman Peninsula, Russia.</title>
        <authorList>
            <person name="Khomyakova M.A."/>
            <person name="Merkel A.Y."/>
            <person name="Slobodkin A.I."/>
        </authorList>
    </citation>
    <scope>NUCLEOTIDE SEQUENCE</scope>
    <source>
        <strain evidence="2">M17dextr</strain>
    </source>
</reference>
<dbReference type="AlphaFoldDB" id="A0AAW6U3M8"/>
<dbReference type="Gene3D" id="3.20.20.150">
    <property type="entry name" value="Divalent-metal-dependent TIM barrel enzymes"/>
    <property type="match status" value="1"/>
</dbReference>
<dbReference type="EMBL" id="JASCXX010000029">
    <property type="protein sequence ID" value="MDI6451167.1"/>
    <property type="molecule type" value="Genomic_DNA"/>
</dbReference>